<organism evidence="2">
    <name type="scientific">viral metagenome</name>
    <dbReference type="NCBI Taxonomy" id="1070528"/>
    <lineage>
        <taxon>unclassified sequences</taxon>
        <taxon>metagenomes</taxon>
        <taxon>organismal metagenomes</taxon>
    </lineage>
</organism>
<proteinExistence type="predicted"/>
<dbReference type="AlphaFoldDB" id="A0A6C0IZ40"/>
<protein>
    <submittedName>
        <fullName evidence="2">Uncharacterized protein</fullName>
    </submittedName>
</protein>
<feature type="region of interest" description="Disordered" evidence="1">
    <location>
        <begin position="1"/>
        <end position="24"/>
    </location>
</feature>
<evidence type="ECO:0000313" key="2">
    <source>
        <dbReference type="EMBL" id="QHT96967.1"/>
    </source>
</evidence>
<reference evidence="2" key="1">
    <citation type="journal article" date="2020" name="Nature">
        <title>Giant virus diversity and host interactions through global metagenomics.</title>
        <authorList>
            <person name="Schulz F."/>
            <person name="Roux S."/>
            <person name="Paez-Espino D."/>
            <person name="Jungbluth S."/>
            <person name="Walsh D.A."/>
            <person name="Denef V.J."/>
            <person name="McMahon K.D."/>
            <person name="Konstantinidis K.T."/>
            <person name="Eloe-Fadrosh E.A."/>
            <person name="Kyrpides N.C."/>
            <person name="Woyke T."/>
        </authorList>
    </citation>
    <scope>NUCLEOTIDE SEQUENCE</scope>
    <source>
        <strain evidence="2">GVMAG-M-3300024510-1</strain>
    </source>
</reference>
<feature type="compositionally biased region" description="Basic and acidic residues" evidence="1">
    <location>
        <begin position="55"/>
        <end position="64"/>
    </location>
</feature>
<name>A0A6C0IZ40_9ZZZZ</name>
<feature type="compositionally biased region" description="Low complexity" evidence="1">
    <location>
        <begin position="1"/>
        <end position="10"/>
    </location>
</feature>
<feature type="region of interest" description="Disordered" evidence="1">
    <location>
        <begin position="39"/>
        <end position="74"/>
    </location>
</feature>
<evidence type="ECO:0000256" key="1">
    <source>
        <dbReference type="SAM" id="MobiDB-lite"/>
    </source>
</evidence>
<accession>A0A6C0IZ40</accession>
<sequence length="198" mass="21610">MPLSKAQLLARARKQARSEGKKVTKTSFSSLSECKLRAKLGMKQLSPNTKPSRGRKCEYDESKQKPKQKKCNRDSLRVTARTKDPAKALVDRAALCDKIDGCSYKEFSDKKGNKLGKCLQTNLRRDMPNALRVRKDRLEKQIQLLREEVTKIDTALAEAAAKEAHDAAAKAAAKAAALAKAAAPPAGPVPVLGNLGQM</sequence>
<dbReference type="EMBL" id="MN740271">
    <property type="protein sequence ID" value="QHT96967.1"/>
    <property type="molecule type" value="Genomic_DNA"/>
</dbReference>